<dbReference type="EMBL" id="LGAP01000002">
    <property type="protein sequence ID" value="KOF21506.1"/>
    <property type="molecule type" value="Genomic_DNA"/>
</dbReference>
<comment type="caution">
    <text evidence="2">The sequence shown here is derived from an EMBL/GenBank/DDBJ whole genome shotgun (WGS) entry which is preliminary data.</text>
</comment>
<reference evidence="3" key="1">
    <citation type="submission" date="2015-07" db="EMBL/GenBank/DDBJ databases">
        <title>Whole genome sequence of an Ensifer adhaerens strain isolated from a cave pool in the Wind Cave National Park.</title>
        <authorList>
            <person name="Eng W.W.H."/>
            <person name="Gan H.M."/>
            <person name="Barton H.A."/>
            <person name="Savka M.A."/>
        </authorList>
    </citation>
    <scope>NUCLEOTIDE SEQUENCE [LARGE SCALE GENOMIC DNA]</scope>
    <source>
        <strain evidence="3">SD006</strain>
    </source>
</reference>
<feature type="transmembrane region" description="Helical" evidence="1">
    <location>
        <begin position="273"/>
        <end position="292"/>
    </location>
</feature>
<dbReference type="RefSeq" id="WP_063934088.1">
    <property type="nucleotide sequence ID" value="NZ_LGAP01000002.1"/>
</dbReference>
<feature type="transmembrane region" description="Helical" evidence="1">
    <location>
        <begin position="299"/>
        <end position="316"/>
    </location>
</feature>
<feature type="transmembrane region" description="Helical" evidence="1">
    <location>
        <begin position="241"/>
        <end position="261"/>
    </location>
</feature>
<feature type="transmembrane region" description="Helical" evidence="1">
    <location>
        <begin position="111"/>
        <end position="132"/>
    </location>
</feature>
<gene>
    <name evidence="2" type="ORF">AC244_07980</name>
</gene>
<organism evidence="2 3">
    <name type="scientific">Ensifer adhaerens</name>
    <name type="common">Sinorhizobium morelense</name>
    <dbReference type="NCBI Taxonomy" id="106592"/>
    <lineage>
        <taxon>Bacteria</taxon>
        <taxon>Pseudomonadati</taxon>
        <taxon>Pseudomonadota</taxon>
        <taxon>Alphaproteobacteria</taxon>
        <taxon>Hyphomicrobiales</taxon>
        <taxon>Rhizobiaceae</taxon>
        <taxon>Sinorhizobium/Ensifer group</taxon>
        <taxon>Ensifer</taxon>
    </lineage>
</organism>
<feature type="transmembrane region" description="Helical" evidence="1">
    <location>
        <begin position="144"/>
        <end position="163"/>
    </location>
</feature>
<accession>A0A0L8C3N2</accession>
<evidence type="ECO:0008006" key="4">
    <source>
        <dbReference type="Google" id="ProtNLM"/>
    </source>
</evidence>
<dbReference type="AlphaFoldDB" id="A0A0L8C3N2"/>
<feature type="transmembrane region" description="Helical" evidence="1">
    <location>
        <begin position="72"/>
        <end position="99"/>
    </location>
</feature>
<keyword evidence="1" id="KW-0812">Transmembrane</keyword>
<proteinExistence type="predicted"/>
<evidence type="ECO:0000256" key="1">
    <source>
        <dbReference type="SAM" id="Phobius"/>
    </source>
</evidence>
<feature type="transmembrane region" description="Helical" evidence="1">
    <location>
        <begin position="328"/>
        <end position="345"/>
    </location>
</feature>
<feature type="transmembrane region" description="Helical" evidence="1">
    <location>
        <begin position="202"/>
        <end position="221"/>
    </location>
</feature>
<sequence>MTELNRALAGAAEKGIISARQVGDLEAYLADRGISFGPASPDAAVDRDDAALDARAAEDSEQPRFVRGFHDILITIGVVVVLIGLWGLGGPFATLPVILVLAEILVRRQRLALPSVALTLALVHWVAMATYAVLSEHQDNWHPLTYTLVYLAAFPIPLALFYWRYRVPLALAGLVLSITSIAVMCVVFALDKLLGINVASDDYIVLFPLILLVGAVGIFAVAMRYDVSDPKRVTSRSDTAFWLHLAAAPALLYSLMGLVFTSNGSGTWWDGQASLGQAMAAILIVALFMLVGLVIDRRAFVTSGLLSLGGAVWTMLSKSGASLDSYVFVAFAVVGVTVLFIGIFWQRLRRAVMDLLPETITARLHAAP</sequence>
<evidence type="ECO:0000313" key="3">
    <source>
        <dbReference type="Proteomes" id="UP000037425"/>
    </source>
</evidence>
<name>A0A0L8C3N2_ENSAD</name>
<feature type="transmembrane region" description="Helical" evidence="1">
    <location>
        <begin position="170"/>
        <end position="190"/>
    </location>
</feature>
<keyword evidence="1" id="KW-1133">Transmembrane helix</keyword>
<evidence type="ECO:0000313" key="2">
    <source>
        <dbReference type="EMBL" id="KOF21506.1"/>
    </source>
</evidence>
<dbReference type="Proteomes" id="UP000037425">
    <property type="component" value="Unassembled WGS sequence"/>
</dbReference>
<protein>
    <recommendedName>
        <fullName evidence="4">DUF2157 domain-containing protein</fullName>
    </recommendedName>
</protein>
<keyword evidence="1" id="KW-0472">Membrane</keyword>
<dbReference type="PATRIC" id="fig|106592.7.peg.3249"/>